<proteinExistence type="predicted"/>
<dbReference type="GO" id="GO:0005856">
    <property type="term" value="C:cytoskeleton"/>
    <property type="evidence" value="ECO:0007669"/>
    <property type="project" value="TreeGrafter"/>
</dbReference>
<dbReference type="SMART" id="SM00248">
    <property type="entry name" value="ANK"/>
    <property type="match status" value="3"/>
</dbReference>
<feature type="repeat" description="ANK" evidence="1">
    <location>
        <begin position="88"/>
        <end position="120"/>
    </location>
</feature>
<dbReference type="InterPro" id="IPR036770">
    <property type="entry name" value="Ankyrin_rpt-contain_sf"/>
</dbReference>
<dbReference type="GO" id="GO:0030837">
    <property type="term" value="P:negative regulation of actin filament polymerization"/>
    <property type="evidence" value="ECO:0007669"/>
    <property type="project" value="InterPro"/>
</dbReference>
<dbReference type="Pfam" id="PF12796">
    <property type="entry name" value="Ank_2"/>
    <property type="match status" value="1"/>
</dbReference>
<evidence type="ECO:0000313" key="3">
    <source>
        <dbReference type="Proteomes" id="UP000023152"/>
    </source>
</evidence>
<dbReference type="PROSITE" id="PS50297">
    <property type="entry name" value="ANK_REP_REGION"/>
    <property type="match status" value="1"/>
</dbReference>
<dbReference type="AlphaFoldDB" id="X6N1A6"/>
<evidence type="ECO:0000313" key="2">
    <source>
        <dbReference type="EMBL" id="ETO19499.1"/>
    </source>
</evidence>
<organism evidence="2 3">
    <name type="scientific">Reticulomyxa filosa</name>
    <dbReference type="NCBI Taxonomy" id="46433"/>
    <lineage>
        <taxon>Eukaryota</taxon>
        <taxon>Sar</taxon>
        <taxon>Rhizaria</taxon>
        <taxon>Retaria</taxon>
        <taxon>Foraminifera</taxon>
        <taxon>Monothalamids</taxon>
        <taxon>Reticulomyxidae</taxon>
        <taxon>Reticulomyxa</taxon>
    </lineage>
</organism>
<sequence length="156" mass="17096">MIACGCKRDKQKKLVIEEFNENEIDEKMAGETLEMINMLLDNDCDVNLQNREGMTALMFACIAGDVSWVKLLAEFPRCDLEISSSLFHSKTALLFAAQSGRQDVIQSLLSSGADINAVTDSEDNALILAAIQGSPLAVQCLIENEIDINSQNKVLV</sequence>
<keyword evidence="3" id="KW-1185">Reference proteome</keyword>
<dbReference type="GO" id="GO:0005737">
    <property type="term" value="C:cytoplasm"/>
    <property type="evidence" value="ECO:0007669"/>
    <property type="project" value="TreeGrafter"/>
</dbReference>
<dbReference type="Proteomes" id="UP000023152">
    <property type="component" value="Unassembled WGS sequence"/>
</dbReference>
<dbReference type="EMBL" id="ASPP01013614">
    <property type="protein sequence ID" value="ETO19499.1"/>
    <property type="molecule type" value="Genomic_DNA"/>
</dbReference>
<dbReference type="PROSITE" id="PS50088">
    <property type="entry name" value="ANK_REPEAT"/>
    <property type="match status" value="1"/>
</dbReference>
<accession>X6N1A6</accession>
<keyword evidence="1" id="KW-0040">ANK repeat</keyword>
<dbReference type="PANTHER" id="PTHR24168:SF21">
    <property type="entry name" value="KANK, ISOFORM D"/>
    <property type="match status" value="1"/>
</dbReference>
<reference evidence="2 3" key="1">
    <citation type="journal article" date="2013" name="Curr. Biol.">
        <title>The Genome of the Foraminiferan Reticulomyxa filosa.</title>
        <authorList>
            <person name="Glockner G."/>
            <person name="Hulsmann N."/>
            <person name="Schleicher M."/>
            <person name="Noegel A.A."/>
            <person name="Eichinger L."/>
            <person name="Gallinger C."/>
            <person name="Pawlowski J."/>
            <person name="Sierra R."/>
            <person name="Euteneuer U."/>
            <person name="Pillet L."/>
            <person name="Moustafa A."/>
            <person name="Platzer M."/>
            <person name="Groth M."/>
            <person name="Szafranski K."/>
            <person name="Schliwa M."/>
        </authorList>
    </citation>
    <scope>NUCLEOTIDE SEQUENCE [LARGE SCALE GENOMIC DNA]</scope>
</reference>
<dbReference type="SUPFAM" id="SSF48403">
    <property type="entry name" value="Ankyrin repeat"/>
    <property type="match status" value="1"/>
</dbReference>
<dbReference type="PANTHER" id="PTHR24168">
    <property type="entry name" value="KN MOTIF AND ANKYRIN REPEAT DOMAIN-CONTAINING"/>
    <property type="match status" value="1"/>
</dbReference>
<dbReference type="OrthoDB" id="188462at2759"/>
<evidence type="ECO:0000256" key="1">
    <source>
        <dbReference type="PROSITE-ProRule" id="PRU00023"/>
    </source>
</evidence>
<dbReference type="InterPro" id="IPR002110">
    <property type="entry name" value="Ankyrin_rpt"/>
</dbReference>
<dbReference type="Gene3D" id="1.25.40.20">
    <property type="entry name" value="Ankyrin repeat-containing domain"/>
    <property type="match status" value="1"/>
</dbReference>
<dbReference type="InterPro" id="IPR047184">
    <property type="entry name" value="KANK1-4"/>
</dbReference>
<gene>
    <name evidence="2" type="ORF">RFI_17730</name>
</gene>
<protein>
    <submittedName>
        <fullName evidence="2">Ankyrin</fullName>
    </submittedName>
</protein>
<comment type="caution">
    <text evidence="2">The sequence shown here is derived from an EMBL/GenBank/DDBJ whole genome shotgun (WGS) entry which is preliminary data.</text>
</comment>
<name>X6N1A6_RETFI</name>